<accession>A0A9W6KD53</accession>
<dbReference type="InterPro" id="IPR017441">
    <property type="entry name" value="Protein_kinase_ATP_BS"/>
</dbReference>
<dbReference type="PANTHER" id="PTHR24361">
    <property type="entry name" value="MITOGEN-ACTIVATED KINASE KINASE KINASE"/>
    <property type="match status" value="1"/>
</dbReference>
<evidence type="ECO:0000313" key="5">
    <source>
        <dbReference type="EMBL" id="GLK98701.1"/>
    </source>
</evidence>
<feature type="binding site" evidence="1">
    <location>
        <position position="517"/>
    </location>
    <ligand>
        <name>ATP</name>
        <dbReference type="ChEBI" id="CHEBI:30616"/>
    </ligand>
</feature>
<keyword evidence="1" id="KW-0067">ATP-binding</keyword>
<evidence type="ECO:0000313" key="6">
    <source>
        <dbReference type="Proteomes" id="UP001143480"/>
    </source>
</evidence>
<dbReference type="InterPro" id="IPR011009">
    <property type="entry name" value="Kinase-like_dom_sf"/>
</dbReference>
<keyword evidence="1" id="KW-0547">Nucleotide-binding</keyword>
<dbReference type="AlphaFoldDB" id="A0A9W6KD53"/>
<dbReference type="InterPro" id="IPR011528">
    <property type="entry name" value="NERD"/>
</dbReference>
<dbReference type="PROSITE" id="PS00107">
    <property type="entry name" value="PROTEIN_KINASE_ATP"/>
    <property type="match status" value="1"/>
</dbReference>
<dbReference type="SUPFAM" id="SSF56112">
    <property type="entry name" value="Protein kinase-like (PK-like)"/>
    <property type="match status" value="2"/>
</dbReference>
<dbReference type="Proteomes" id="UP001143480">
    <property type="component" value="Unassembled WGS sequence"/>
</dbReference>
<sequence>MSQIRAHSVDATTANQLLQPEGCATVAELLVLGDWEGPGEQRTAEHLEASLPSSWVIIAGRKLPGKDRDDVDLLVIGDHLIFLLEEKAWGPTIVVGDNRWQVKGQYRPNPLDRANHLARVVAGWLRDKVPHWPEAAKQQKRVVAGVVLSHPALQLLAAREHNHEELILPLSVVVEELLRLDKAAAPGFAPARPGALSVLRGLGQRDPRVRSVGVYEIEQELAPVGRARCFRARQDGQEVLLRCYPVYGWEGDDPEIFIRREEHAIRTLATQGRAWQSHPVFRDDDHQWLVVPVVPPPDTRNLAVSMTDSDPARPLPADLARRIVQDAFQALAEVHEQQIVHRALHPQRIWLGRQMRVCFSDFYYARITGEHSIALFVDDNDLGRPYRAPECAASLVFATPSSDVYSLALSVAGWLIGDLQGEPDRVAITQRLQEHGELGQTLVACLNGEAKRRPSAAAVAEQLRPTEVQPPQPATNVFGVDQTIQDRYQIKRKLGRGSYATTWQAWDVDRQQSMVLKEFHSAQTAAHAEYAVADVVRHGNCAKVYDVQLKTPPGFLVLEYIDGDNLRDRARHAPIDLPLARRIARRILDALSHIHSLNRVHADVSPGNIIVNTDDEAFLIDFGLAAVVGQQGSVGTPAVMAPEVLDGAYVSVQSDLYSFAASLAMAMLGRAPYKGNVTDGPMRDSTPAPPTQSEREQWGPEGAAFLDALFRAFDPDPANRPADAIELDRLLEIAQPNTPPPGKDQINPTVDDLRSLYRGSSSGNNGNRGMDDAFAEETYVETRLDQELMPAILNGDLQTVFLTGNPGDGKTSFLAKVRTELRQRGGEETRFDHAGWQIDFAGRAYFAVYDASESHEGSSSDELLQAALGSPDETGRRVTLIAANDGRLLQFFKDFEHRYQRIAMEVRRQIHEGAPATPEVTVVDLKQRALADLDRQGLAAAIVDTFVADRRWEVCASCTSREVCPIRKNAAALQANARESVVELILISHLRRRRRATFRDVRSAIAWLITGDLTCGEVHRARSAELDLSRDPSRLLANLAFDRQCGDYLVQEWTDMDPALVAAPDIERAARMDRSLVPDPAIFDYRAAAAAFRGLYMGTWFSNGPATRDRVRAYRYLPTFIDMLRDPAGRPHLERLLLGASRLVGAPLFANDGLAIREGDLSSGWAVLKAIPANQFSLRSNGRGRGYVESIPDRLTLQHEAGPSTPLTLDSVELLLRAADGEILNDVHSDSVRQELDGFAAQLRRQSATVVQIIDPAGSTAVAVRRGQRIHMDVS</sequence>
<keyword evidence="6" id="KW-1185">Reference proteome</keyword>
<evidence type="ECO:0008006" key="7">
    <source>
        <dbReference type="Google" id="ProtNLM"/>
    </source>
</evidence>
<reference evidence="5" key="1">
    <citation type="journal article" date="2014" name="Int. J. Syst. Evol. Microbiol.">
        <title>Complete genome sequence of Corynebacterium casei LMG S-19264T (=DSM 44701T), isolated from a smear-ripened cheese.</title>
        <authorList>
            <consortium name="US DOE Joint Genome Institute (JGI-PGF)"/>
            <person name="Walter F."/>
            <person name="Albersmeier A."/>
            <person name="Kalinowski J."/>
            <person name="Ruckert C."/>
        </authorList>
    </citation>
    <scope>NUCLEOTIDE SEQUENCE</scope>
    <source>
        <strain evidence="5">VKM Ac-1321</strain>
    </source>
</reference>
<protein>
    <recommendedName>
        <fullName evidence="7">Serine/threonine protein kinase</fullName>
    </recommendedName>
</protein>
<evidence type="ECO:0000259" key="3">
    <source>
        <dbReference type="PROSITE" id="PS50011"/>
    </source>
</evidence>
<feature type="domain" description="NERD" evidence="4">
    <location>
        <begin position="35"/>
        <end position="144"/>
    </location>
</feature>
<dbReference type="PROSITE" id="PS50011">
    <property type="entry name" value="PROTEIN_KINASE_DOM"/>
    <property type="match status" value="2"/>
</dbReference>
<evidence type="ECO:0000256" key="2">
    <source>
        <dbReference type="SAM" id="MobiDB-lite"/>
    </source>
</evidence>
<dbReference type="EMBL" id="BSFP01000002">
    <property type="protein sequence ID" value="GLK98701.1"/>
    <property type="molecule type" value="Genomic_DNA"/>
</dbReference>
<comment type="caution">
    <text evidence="5">The sequence shown here is derived from an EMBL/GenBank/DDBJ whole genome shotgun (WGS) entry which is preliminary data.</text>
</comment>
<feature type="region of interest" description="Disordered" evidence="2">
    <location>
        <begin position="677"/>
        <end position="697"/>
    </location>
</feature>
<organism evidence="5 6">
    <name type="scientific">Dactylosporangium matsuzakiense</name>
    <dbReference type="NCBI Taxonomy" id="53360"/>
    <lineage>
        <taxon>Bacteria</taxon>
        <taxon>Bacillati</taxon>
        <taxon>Actinomycetota</taxon>
        <taxon>Actinomycetes</taxon>
        <taxon>Micromonosporales</taxon>
        <taxon>Micromonosporaceae</taxon>
        <taxon>Dactylosporangium</taxon>
    </lineage>
</organism>
<dbReference type="InterPro" id="IPR053235">
    <property type="entry name" value="Ser_Thr_kinase"/>
</dbReference>
<dbReference type="GO" id="GO:0005737">
    <property type="term" value="C:cytoplasm"/>
    <property type="evidence" value="ECO:0007669"/>
    <property type="project" value="TreeGrafter"/>
</dbReference>
<feature type="domain" description="Protein kinase" evidence="3">
    <location>
        <begin position="488"/>
        <end position="738"/>
    </location>
</feature>
<dbReference type="PROSITE" id="PS50965">
    <property type="entry name" value="NERD"/>
    <property type="match status" value="1"/>
</dbReference>
<proteinExistence type="predicted"/>
<name>A0A9W6KD53_9ACTN</name>
<evidence type="ECO:0000256" key="1">
    <source>
        <dbReference type="PROSITE-ProRule" id="PRU10141"/>
    </source>
</evidence>
<dbReference type="CDD" id="cd14014">
    <property type="entry name" value="STKc_PknB_like"/>
    <property type="match status" value="1"/>
</dbReference>
<dbReference type="Gene3D" id="1.10.510.10">
    <property type="entry name" value="Transferase(Phosphotransferase) domain 1"/>
    <property type="match status" value="2"/>
</dbReference>
<reference evidence="5" key="2">
    <citation type="submission" date="2023-01" db="EMBL/GenBank/DDBJ databases">
        <authorList>
            <person name="Sun Q."/>
            <person name="Evtushenko L."/>
        </authorList>
    </citation>
    <scope>NUCLEOTIDE SEQUENCE</scope>
    <source>
        <strain evidence="5">VKM Ac-1321</strain>
    </source>
</reference>
<dbReference type="Pfam" id="PF08378">
    <property type="entry name" value="NERD"/>
    <property type="match status" value="1"/>
</dbReference>
<evidence type="ECO:0000259" key="4">
    <source>
        <dbReference type="PROSITE" id="PS50965"/>
    </source>
</evidence>
<dbReference type="GO" id="GO:0005524">
    <property type="term" value="F:ATP binding"/>
    <property type="evidence" value="ECO:0007669"/>
    <property type="project" value="UniProtKB-UniRule"/>
</dbReference>
<dbReference type="Pfam" id="PF00069">
    <property type="entry name" value="Pkinase"/>
    <property type="match status" value="2"/>
</dbReference>
<gene>
    <name evidence="5" type="ORF">GCM10017581_004420</name>
</gene>
<feature type="domain" description="Protein kinase" evidence="3">
    <location>
        <begin position="215"/>
        <end position="467"/>
    </location>
</feature>
<dbReference type="InterPro" id="IPR000719">
    <property type="entry name" value="Prot_kinase_dom"/>
</dbReference>
<dbReference type="GO" id="GO:0004674">
    <property type="term" value="F:protein serine/threonine kinase activity"/>
    <property type="evidence" value="ECO:0007669"/>
    <property type="project" value="TreeGrafter"/>
</dbReference>